<proteinExistence type="predicted"/>
<organism evidence="2 3">
    <name type="scientific">Achlya hypogyna</name>
    <name type="common">Oomycete</name>
    <name type="synonym">Protoachlya hypogyna</name>
    <dbReference type="NCBI Taxonomy" id="1202772"/>
    <lineage>
        <taxon>Eukaryota</taxon>
        <taxon>Sar</taxon>
        <taxon>Stramenopiles</taxon>
        <taxon>Oomycota</taxon>
        <taxon>Saprolegniomycetes</taxon>
        <taxon>Saprolegniales</taxon>
        <taxon>Achlyaceae</taxon>
        <taxon>Achlya</taxon>
    </lineage>
</organism>
<keyword evidence="3" id="KW-1185">Reference proteome</keyword>
<sequence>MDASKLASMIASIATALEAHAASADSLENVEIVVSDGVVSVLPRADAACSVLGCTKFAKIRGHCIVHWSQRDTDDCASPRSPEATETSREPTMSPCVPPTNRVVCKAKPAPATRMCKTPGCQSYARRYGRCSRHGGASMCQVTGQCKVGGCTTFARLHGYCLEHYEETLKQAVMAKEC</sequence>
<dbReference type="PANTHER" id="PTHR31827">
    <property type="entry name" value="EMB|CAB89363.1"/>
    <property type="match status" value="1"/>
</dbReference>
<dbReference type="AlphaFoldDB" id="A0A1V9YLW5"/>
<protein>
    <submittedName>
        <fullName evidence="2">Uncharacterized protein</fullName>
    </submittedName>
</protein>
<reference evidence="2 3" key="1">
    <citation type="journal article" date="2014" name="Genome Biol. Evol.">
        <title>The secreted proteins of Achlya hypogyna and Thraustotheca clavata identify the ancestral oomycete secretome and reveal gene acquisitions by horizontal gene transfer.</title>
        <authorList>
            <person name="Misner I."/>
            <person name="Blouin N."/>
            <person name="Leonard G."/>
            <person name="Richards T.A."/>
            <person name="Lane C.E."/>
        </authorList>
    </citation>
    <scope>NUCLEOTIDE SEQUENCE [LARGE SCALE GENOMIC DNA]</scope>
    <source>
        <strain evidence="2 3">ATCC 48635</strain>
    </source>
</reference>
<evidence type="ECO:0000256" key="1">
    <source>
        <dbReference type="SAM" id="MobiDB-lite"/>
    </source>
</evidence>
<evidence type="ECO:0000313" key="3">
    <source>
        <dbReference type="Proteomes" id="UP000243579"/>
    </source>
</evidence>
<gene>
    <name evidence="2" type="ORF">ACHHYP_10265</name>
</gene>
<accession>A0A1V9YLW5</accession>
<feature type="region of interest" description="Disordered" evidence="1">
    <location>
        <begin position="72"/>
        <end position="95"/>
    </location>
</feature>
<comment type="caution">
    <text evidence="2">The sequence shown here is derived from an EMBL/GenBank/DDBJ whole genome shotgun (WGS) entry which is preliminary data.</text>
</comment>
<dbReference type="PANTHER" id="PTHR31827:SF1">
    <property type="entry name" value="EMB|CAB89363.1"/>
    <property type="match status" value="1"/>
</dbReference>
<dbReference type="EMBL" id="JNBR01001490">
    <property type="protein sequence ID" value="OQR86702.1"/>
    <property type="molecule type" value="Genomic_DNA"/>
</dbReference>
<name>A0A1V9YLW5_ACHHY</name>
<dbReference type="OrthoDB" id="72089at2759"/>
<evidence type="ECO:0000313" key="2">
    <source>
        <dbReference type="EMBL" id="OQR86702.1"/>
    </source>
</evidence>
<dbReference type="Proteomes" id="UP000243579">
    <property type="component" value="Unassembled WGS sequence"/>
</dbReference>